<evidence type="ECO:0000313" key="4">
    <source>
        <dbReference type="RefSeq" id="XP_058981967.1"/>
    </source>
</evidence>
<feature type="compositionally biased region" description="Polar residues" evidence="1">
    <location>
        <begin position="143"/>
        <end position="152"/>
    </location>
</feature>
<reference evidence="4" key="1">
    <citation type="submission" date="2025-08" db="UniProtKB">
        <authorList>
            <consortium name="RefSeq"/>
        </authorList>
    </citation>
    <scope>IDENTIFICATION</scope>
    <source>
        <strain evidence="4">Aabys</strain>
        <tissue evidence="4">Whole body</tissue>
    </source>
</reference>
<proteinExistence type="predicted"/>
<evidence type="ECO:0000313" key="3">
    <source>
        <dbReference type="Proteomes" id="UP001652621"/>
    </source>
</evidence>
<sequence>MPPDLKKFWIEFIELYKSLPELWRRSSDEYSNGHLKKKAYEVLVEKYKEIDANANVFAVKRKINNIRTCFRRELSRVKRSEQMAMSPSDIYIPRLWYYKNLDFLKEEEEEVRVMTKPETSLANDKTIIAYDDDDDDDEEISRYVQQQPSSGQPKKRSVIPEERDRQNDQTENYVTDKSKALSLSWEVLYRDLNPQQRLYANRMINEILYQAALGKLQESSYKLLEMAVENTNDVNNDQDSVIQYYLDDTSAEEEQEAVQNGQERKRAKRFN</sequence>
<evidence type="ECO:0000259" key="2">
    <source>
        <dbReference type="PROSITE" id="PS51029"/>
    </source>
</evidence>
<dbReference type="InterPro" id="IPR006578">
    <property type="entry name" value="MADF-dom"/>
</dbReference>
<dbReference type="Proteomes" id="UP001652621">
    <property type="component" value="Unplaced"/>
</dbReference>
<accession>A0ABM3V860</accession>
<dbReference type="RefSeq" id="XP_058981967.1">
    <property type="nucleotide sequence ID" value="XM_059125984.1"/>
</dbReference>
<dbReference type="GeneID" id="101892620"/>
<keyword evidence="3" id="KW-1185">Reference proteome</keyword>
<protein>
    <submittedName>
        <fullName evidence="4">Uncharacterized protein LOC101892620</fullName>
    </submittedName>
</protein>
<evidence type="ECO:0000256" key="1">
    <source>
        <dbReference type="SAM" id="MobiDB-lite"/>
    </source>
</evidence>
<dbReference type="SMART" id="SM00595">
    <property type="entry name" value="MADF"/>
    <property type="match status" value="1"/>
</dbReference>
<dbReference type="PANTHER" id="PTHR21505:SF8">
    <property type="entry name" value="DPT-YFP REPRESSOR BY OVEREXPRESSION, ISOFORM D-RELATED"/>
    <property type="match status" value="1"/>
</dbReference>
<feature type="compositionally biased region" description="Basic and acidic residues" evidence="1">
    <location>
        <begin position="158"/>
        <end position="175"/>
    </location>
</feature>
<name>A0ABM3V860_MUSDO</name>
<feature type="region of interest" description="Disordered" evidence="1">
    <location>
        <begin position="251"/>
        <end position="271"/>
    </location>
</feature>
<organism evidence="3 4">
    <name type="scientific">Musca domestica</name>
    <name type="common">House fly</name>
    <dbReference type="NCBI Taxonomy" id="7370"/>
    <lineage>
        <taxon>Eukaryota</taxon>
        <taxon>Metazoa</taxon>
        <taxon>Ecdysozoa</taxon>
        <taxon>Arthropoda</taxon>
        <taxon>Hexapoda</taxon>
        <taxon>Insecta</taxon>
        <taxon>Pterygota</taxon>
        <taxon>Neoptera</taxon>
        <taxon>Endopterygota</taxon>
        <taxon>Diptera</taxon>
        <taxon>Brachycera</taxon>
        <taxon>Muscomorpha</taxon>
        <taxon>Muscoidea</taxon>
        <taxon>Muscidae</taxon>
        <taxon>Musca</taxon>
    </lineage>
</organism>
<feature type="region of interest" description="Disordered" evidence="1">
    <location>
        <begin position="143"/>
        <end position="175"/>
    </location>
</feature>
<dbReference type="PROSITE" id="PS51029">
    <property type="entry name" value="MADF"/>
    <property type="match status" value="1"/>
</dbReference>
<dbReference type="Pfam" id="PF10545">
    <property type="entry name" value="MADF_DNA_bdg"/>
    <property type="match status" value="1"/>
</dbReference>
<dbReference type="PANTHER" id="PTHR21505">
    <property type="entry name" value="MADF DOMAIN-CONTAINING PROTEIN-RELATED"/>
    <property type="match status" value="1"/>
</dbReference>
<gene>
    <name evidence="4" type="primary">LOC101892620</name>
</gene>
<feature type="domain" description="MADF" evidence="2">
    <location>
        <begin position="11"/>
        <end position="109"/>
    </location>
</feature>